<accession>A0A896WCK9</accession>
<evidence type="ECO:0000256" key="1">
    <source>
        <dbReference type="ARBA" id="ARBA00004123"/>
    </source>
</evidence>
<name>A0A896WCK9_MELAB</name>
<dbReference type="PANTHER" id="PTHR31314:SF84">
    <property type="entry name" value="HOMEODOMAIN-LIKE SUPERFAMILY PROTEIN-RELATED"/>
    <property type="match status" value="1"/>
</dbReference>
<evidence type="ECO:0000256" key="5">
    <source>
        <dbReference type="SAM" id="MobiDB-lite"/>
    </source>
</evidence>
<dbReference type="PANTHER" id="PTHR31314">
    <property type="entry name" value="MYB FAMILY TRANSCRIPTION FACTOR PHL7-LIKE"/>
    <property type="match status" value="1"/>
</dbReference>
<evidence type="ECO:0000256" key="4">
    <source>
        <dbReference type="ARBA" id="ARBA00023242"/>
    </source>
</evidence>
<gene>
    <name evidence="7" type="primary">EVM0024744.1</name>
</gene>
<organism evidence="7">
    <name type="scientific">Melilotus albus</name>
    <name type="common">White sweet clover</name>
    <name type="synonym">Melilotus officinalis subsp. albus</name>
    <dbReference type="NCBI Taxonomy" id="47082"/>
    <lineage>
        <taxon>Eukaryota</taxon>
        <taxon>Viridiplantae</taxon>
        <taxon>Streptophyta</taxon>
        <taxon>Embryophyta</taxon>
        <taxon>Tracheophyta</taxon>
        <taxon>Spermatophyta</taxon>
        <taxon>Magnoliopsida</taxon>
        <taxon>eudicotyledons</taxon>
        <taxon>Gunneridae</taxon>
        <taxon>Pentapetalae</taxon>
        <taxon>rosids</taxon>
        <taxon>fabids</taxon>
        <taxon>Fabales</taxon>
        <taxon>Fabaceae</taxon>
        <taxon>Papilionoideae</taxon>
        <taxon>50 kb inversion clade</taxon>
        <taxon>NPAAA clade</taxon>
        <taxon>Hologalegina</taxon>
        <taxon>IRL clade</taxon>
        <taxon>Trifolieae</taxon>
        <taxon>Melilotus</taxon>
    </lineage>
</organism>
<feature type="domain" description="HTH myb-type" evidence="6">
    <location>
        <begin position="65"/>
        <end position="125"/>
    </location>
</feature>
<feature type="region of interest" description="Disordered" evidence="5">
    <location>
        <begin position="1"/>
        <end position="34"/>
    </location>
</feature>
<feature type="region of interest" description="Disordered" evidence="5">
    <location>
        <begin position="152"/>
        <end position="174"/>
    </location>
</feature>
<dbReference type="GO" id="GO:0005634">
    <property type="term" value="C:nucleus"/>
    <property type="evidence" value="ECO:0007669"/>
    <property type="project" value="UniProtKB-SubCell"/>
</dbReference>
<reference evidence="7" key="1">
    <citation type="journal article" name="Plants (Basel)">
        <title>NAC and MYB Families and Lignin Biosynthesis-Related Members Identification and Expression Analysis in Melilotus albus.</title>
        <authorList>
            <person name="Chen L."/>
            <person name="Wu F."/>
            <person name="Zhang J."/>
        </authorList>
    </citation>
    <scope>NUCLEOTIDE SEQUENCE</scope>
</reference>
<feature type="compositionally biased region" description="Low complexity" evidence="5">
    <location>
        <begin position="9"/>
        <end position="25"/>
    </location>
</feature>
<dbReference type="EMBL" id="MW302461">
    <property type="protein sequence ID" value="QSD99615.1"/>
    <property type="molecule type" value="Genomic_DNA"/>
</dbReference>
<keyword evidence="3" id="KW-0804">Transcription</keyword>
<keyword evidence="2" id="KW-0805">Transcription regulation</keyword>
<dbReference type="Pfam" id="PF00249">
    <property type="entry name" value="Myb_DNA-binding"/>
    <property type="match status" value="1"/>
</dbReference>
<protein>
    <submittedName>
        <fullName evidence="7">MYB family transcription factor</fullName>
    </submittedName>
</protein>
<sequence>MKGSETENSLKPSQTMSSSSSSLISGVVDNNPAHPSEVRTIHRRFNSHQTQEMSLKAPMVRPYVRSKMPRLRWTPDLHRCFVHAVQRLGGEERATPKLVLQLMNVNGLTISHVKSHLQMYRSMKQEQMSQAAKKNNMAADLLVATTSSSALVPSYQQGPGQRKDAYGPESFNGNQGNQSIITCNGDEQKMHTYIIFDGILKSQTVQGTKSDQQRFEDIVRRGERVNEDTELSLSTSSRGLHQFLTRSEPAGPDTNDVSLDLKLI</sequence>
<evidence type="ECO:0000259" key="6">
    <source>
        <dbReference type="PROSITE" id="PS51294"/>
    </source>
</evidence>
<proteinExistence type="predicted"/>
<evidence type="ECO:0000313" key="7">
    <source>
        <dbReference type="EMBL" id="QSD99615.1"/>
    </source>
</evidence>
<evidence type="ECO:0000256" key="2">
    <source>
        <dbReference type="ARBA" id="ARBA00023015"/>
    </source>
</evidence>
<dbReference type="InterPro" id="IPR046955">
    <property type="entry name" value="PHR1-like"/>
</dbReference>
<dbReference type="GO" id="GO:0003677">
    <property type="term" value="F:DNA binding"/>
    <property type="evidence" value="ECO:0007669"/>
    <property type="project" value="InterPro"/>
</dbReference>
<dbReference type="InterPro" id="IPR006447">
    <property type="entry name" value="Myb_dom_plants"/>
</dbReference>
<comment type="subcellular location">
    <subcellularLocation>
        <location evidence="1">Nucleus</location>
    </subcellularLocation>
</comment>
<dbReference type="InterPro" id="IPR009057">
    <property type="entry name" value="Homeodomain-like_sf"/>
</dbReference>
<dbReference type="AlphaFoldDB" id="A0A896WCK9"/>
<dbReference type="FunFam" id="1.10.10.60:FF:000002">
    <property type="entry name" value="Myb family transcription factor"/>
    <property type="match status" value="1"/>
</dbReference>
<evidence type="ECO:0000256" key="3">
    <source>
        <dbReference type="ARBA" id="ARBA00023163"/>
    </source>
</evidence>
<dbReference type="PROSITE" id="PS51294">
    <property type="entry name" value="HTH_MYB"/>
    <property type="match status" value="1"/>
</dbReference>
<dbReference type="InterPro" id="IPR001005">
    <property type="entry name" value="SANT/Myb"/>
</dbReference>
<dbReference type="SUPFAM" id="SSF46689">
    <property type="entry name" value="Homeodomain-like"/>
    <property type="match status" value="1"/>
</dbReference>
<dbReference type="NCBIfam" id="TIGR01557">
    <property type="entry name" value="myb_SHAQKYF"/>
    <property type="match status" value="1"/>
</dbReference>
<dbReference type="GO" id="GO:0003700">
    <property type="term" value="F:DNA-binding transcription factor activity"/>
    <property type="evidence" value="ECO:0007669"/>
    <property type="project" value="InterPro"/>
</dbReference>
<dbReference type="InterPro" id="IPR017930">
    <property type="entry name" value="Myb_dom"/>
</dbReference>
<keyword evidence="4" id="KW-0539">Nucleus</keyword>
<dbReference type="Gene3D" id="1.10.10.60">
    <property type="entry name" value="Homeodomain-like"/>
    <property type="match status" value="1"/>
</dbReference>